<protein>
    <submittedName>
        <fullName evidence="9">Adenine phosphoribosyltransferase</fullName>
        <ecNumber evidence="9">2.4.2.7</ecNumber>
    </submittedName>
</protein>
<dbReference type="PANTHER" id="PTHR11776:SF7">
    <property type="entry name" value="PHOSPHORIBOSYLTRANSFERASE DOMAIN-CONTAINING PROTEIN"/>
    <property type="match status" value="1"/>
</dbReference>
<dbReference type="PANTHER" id="PTHR11776">
    <property type="entry name" value="ADENINE PHOSPHORIBOSYLTRANSFERASE"/>
    <property type="match status" value="1"/>
</dbReference>
<keyword evidence="5 9" id="KW-0328">Glycosyltransferase</keyword>
<dbReference type="Gene3D" id="3.40.50.2020">
    <property type="match status" value="1"/>
</dbReference>
<evidence type="ECO:0000256" key="3">
    <source>
        <dbReference type="ARBA" id="ARBA00011738"/>
    </source>
</evidence>
<organism evidence="9 10">
    <name type="scientific">Longispora fulva</name>
    <dbReference type="NCBI Taxonomy" id="619741"/>
    <lineage>
        <taxon>Bacteria</taxon>
        <taxon>Bacillati</taxon>
        <taxon>Actinomycetota</taxon>
        <taxon>Actinomycetes</taxon>
        <taxon>Micromonosporales</taxon>
        <taxon>Micromonosporaceae</taxon>
        <taxon>Longispora</taxon>
    </lineage>
</organism>
<reference evidence="9" key="1">
    <citation type="submission" date="2020-11" db="EMBL/GenBank/DDBJ databases">
        <title>Sequencing the genomes of 1000 actinobacteria strains.</title>
        <authorList>
            <person name="Klenk H.-P."/>
        </authorList>
    </citation>
    <scope>NUCLEOTIDE SEQUENCE</scope>
    <source>
        <strain evidence="9">DSM 45356</strain>
    </source>
</reference>
<keyword evidence="10" id="KW-1185">Reference proteome</keyword>
<dbReference type="AlphaFoldDB" id="A0A8J7GEP4"/>
<evidence type="ECO:0000256" key="5">
    <source>
        <dbReference type="ARBA" id="ARBA00022676"/>
    </source>
</evidence>
<dbReference type="RefSeq" id="WP_197005923.1">
    <property type="nucleotide sequence ID" value="NZ_BONS01000012.1"/>
</dbReference>
<evidence type="ECO:0000256" key="1">
    <source>
        <dbReference type="ARBA" id="ARBA00004496"/>
    </source>
</evidence>
<dbReference type="GO" id="GO:0006166">
    <property type="term" value="P:purine ribonucleoside salvage"/>
    <property type="evidence" value="ECO:0007669"/>
    <property type="project" value="UniProtKB-KW"/>
</dbReference>
<dbReference type="InterPro" id="IPR000836">
    <property type="entry name" value="PRTase_dom"/>
</dbReference>
<comment type="subcellular location">
    <subcellularLocation>
        <location evidence="1">Cytoplasm</location>
    </subcellularLocation>
</comment>
<dbReference type="GO" id="GO:0003999">
    <property type="term" value="F:adenine phosphoribosyltransferase activity"/>
    <property type="evidence" value="ECO:0007669"/>
    <property type="project" value="UniProtKB-EC"/>
</dbReference>
<dbReference type="GO" id="GO:0005737">
    <property type="term" value="C:cytoplasm"/>
    <property type="evidence" value="ECO:0007669"/>
    <property type="project" value="UniProtKB-SubCell"/>
</dbReference>
<evidence type="ECO:0000256" key="8">
    <source>
        <dbReference type="ARBA" id="ARBA00025704"/>
    </source>
</evidence>
<sequence>MTEAIRRVLKERAVFVGDGFLHLRALWRDPEILSALGPALAALHEGRPTVVAGNQSSGYLLGPLVAAHLGLGFLALRKAPAEVVSALNTARISEYEVLALDPEALTPTDRVLLVDDLVETGTQARAARTLVEGAGATWLGVAAVTAYEEYPELGVRALIRWEELR</sequence>
<evidence type="ECO:0000256" key="6">
    <source>
        <dbReference type="ARBA" id="ARBA00022679"/>
    </source>
</evidence>
<keyword evidence="7" id="KW-0660">Purine salvage</keyword>
<evidence type="ECO:0000256" key="7">
    <source>
        <dbReference type="ARBA" id="ARBA00022726"/>
    </source>
</evidence>
<evidence type="ECO:0000313" key="9">
    <source>
        <dbReference type="EMBL" id="MBG6139248.1"/>
    </source>
</evidence>
<dbReference type="InterPro" id="IPR029057">
    <property type="entry name" value="PRTase-like"/>
</dbReference>
<evidence type="ECO:0000256" key="2">
    <source>
        <dbReference type="ARBA" id="ARBA00008391"/>
    </source>
</evidence>
<dbReference type="SUPFAM" id="SSF53271">
    <property type="entry name" value="PRTase-like"/>
    <property type="match status" value="1"/>
</dbReference>
<dbReference type="EMBL" id="JADOUF010000001">
    <property type="protein sequence ID" value="MBG6139248.1"/>
    <property type="molecule type" value="Genomic_DNA"/>
</dbReference>
<name>A0A8J7GEP4_9ACTN</name>
<evidence type="ECO:0000256" key="4">
    <source>
        <dbReference type="ARBA" id="ARBA00022490"/>
    </source>
</evidence>
<dbReference type="EC" id="2.4.2.7" evidence="9"/>
<comment type="pathway">
    <text evidence="8">Purine metabolism.</text>
</comment>
<dbReference type="InterPro" id="IPR050120">
    <property type="entry name" value="Adenine_PRTase"/>
</dbReference>
<accession>A0A8J7GEP4</accession>
<comment type="similarity">
    <text evidence="2">Belongs to the purine/pyrimidine phosphoribosyltransferase family.</text>
</comment>
<proteinExistence type="inferred from homology"/>
<evidence type="ECO:0000313" key="10">
    <source>
        <dbReference type="Proteomes" id="UP000622552"/>
    </source>
</evidence>
<keyword evidence="6 9" id="KW-0808">Transferase</keyword>
<keyword evidence="4" id="KW-0963">Cytoplasm</keyword>
<comment type="subunit">
    <text evidence="3">Homodimer.</text>
</comment>
<gene>
    <name evidence="9" type="ORF">IW245_005442</name>
</gene>
<comment type="caution">
    <text evidence="9">The sequence shown here is derived from an EMBL/GenBank/DDBJ whole genome shotgun (WGS) entry which is preliminary data.</text>
</comment>
<dbReference type="CDD" id="cd06223">
    <property type="entry name" value="PRTases_typeI"/>
    <property type="match status" value="1"/>
</dbReference>
<dbReference type="Proteomes" id="UP000622552">
    <property type="component" value="Unassembled WGS sequence"/>
</dbReference>